<dbReference type="AlphaFoldDB" id="A0AAD1EN58"/>
<dbReference type="Proteomes" id="UP000283946">
    <property type="component" value="Chromosome"/>
</dbReference>
<dbReference type="EMBL" id="CP028130">
    <property type="protein sequence ID" value="AZZ56788.1"/>
    <property type="molecule type" value="Genomic_DNA"/>
</dbReference>
<gene>
    <name evidence="1" type="ORF">C7V51_13575</name>
</gene>
<name>A0AAD1EN58_9MICO</name>
<protein>
    <submittedName>
        <fullName evidence="1">Uncharacterized protein</fullName>
    </submittedName>
</protein>
<dbReference type="KEGG" id="ria:C7V51_13575"/>
<proteinExistence type="predicted"/>
<evidence type="ECO:0000313" key="2">
    <source>
        <dbReference type="Proteomes" id="UP000283946"/>
    </source>
</evidence>
<reference evidence="1 2" key="1">
    <citation type="submission" date="2018-03" db="EMBL/GenBank/DDBJ databases">
        <title>Bacteriophage NCPPB3778 and a type I-E CRISPR drive the evolution of the US Biological Select Agent, Rathayibacter toxicus.</title>
        <authorList>
            <person name="Davis E.W.II."/>
            <person name="Tabima J.F."/>
            <person name="Weisberg A.J."/>
            <person name="Dantas Lopes L."/>
            <person name="Wiseman M.S."/>
            <person name="Wiseman M.S."/>
            <person name="Pupko T."/>
            <person name="Belcher M.S."/>
            <person name="Sechler A.J."/>
            <person name="Tancos M.A."/>
            <person name="Schroeder B.K."/>
            <person name="Murray T.D."/>
            <person name="Luster D.G."/>
            <person name="Schneider W.L."/>
            <person name="Rogers E."/>
            <person name="Andreote F.D."/>
            <person name="Grunwald N.J."/>
            <person name="Putnam M.L."/>
            <person name="Chang J.H."/>
        </authorList>
    </citation>
    <scope>NUCLEOTIDE SEQUENCE [LARGE SCALE GENOMIC DNA]</scope>
    <source>
        <strain evidence="1 2">NCCPB 2253</strain>
    </source>
</reference>
<evidence type="ECO:0000313" key="1">
    <source>
        <dbReference type="EMBL" id="AZZ56788.1"/>
    </source>
</evidence>
<accession>A0AAD1EN58</accession>
<sequence>MEYCEQNREVASAGWRALFSGYVADVTAEAEWKRTEDALWGLMWDGLQVVAGAVVTAVGIGAAPFTGGLSLGFSALGGSLMVGGVNSAINHVTIATVGMEGNGTGLGRCSPWRPPTRRH</sequence>
<organism evidence="1 2">
    <name type="scientific">Rathayibacter iranicus</name>
    <dbReference type="NCBI Taxonomy" id="59737"/>
    <lineage>
        <taxon>Bacteria</taxon>
        <taxon>Bacillati</taxon>
        <taxon>Actinomycetota</taxon>
        <taxon>Actinomycetes</taxon>
        <taxon>Micrococcales</taxon>
        <taxon>Microbacteriaceae</taxon>
        <taxon>Rathayibacter</taxon>
    </lineage>
</organism>